<evidence type="ECO:0000256" key="4">
    <source>
        <dbReference type="ARBA" id="ARBA00022692"/>
    </source>
</evidence>
<dbReference type="PANTHER" id="PTHR47356">
    <property type="entry name" value="FAD-DEPENDENT MONOOXYGENASE ASQG-RELATED"/>
    <property type="match status" value="1"/>
</dbReference>
<dbReference type="Proteomes" id="UP001146351">
    <property type="component" value="Unassembled WGS sequence"/>
</dbReference>
<comment type="subcellular location">
    <subcellularLocation>
        <location evidence="1">Membrane</location>
    </subcellularLocation>
</comment>
<dbReference type="SUPFAM" id="SSF51905">
    <property type="entry name" value="FAD/NAD(P)-binding domain"/>
    <property type="match status" value="1"/>
</dbReference>
<protein>
    <recommendedName>
        <fullName evidence="9">FAD-binding domain-containing protein</fullName>
    </recommendedName>
</protein>
<dbReference type="Pfam" id="PF01494">
    <property type="entry name" value="FAD_binding_3"/>
    <property type="match status" value="1"/>
</dbReference>
<reference evidence="10" key="1">
    <citation type="submission" date="2022-11" db="EMBL/GenBank/DDBJ databases">
        <authorList>
            <person name="Petersen C."/>
        </authorList>
    </citation>
    <scope>NUCLEOTIDE SEQUENCE</scope>
    <source>
        <strain evidence="10">IBT 21917</strain>
    </source>
</reference>
<dbReference type="GO" id="GO:0016020">
    <property type="term" value="C:membrane"/>
    <property type="evidence" value="ECO:0007669"/>
    <property type="project" value="UniProtKB-SubCell"/>
</dbReference>
<keyword evidence="11" id="KW-1185">Reference proteome</keyword>
<name>A0A9W9IKC3_9EURO</name>
<dbReference type="GO" id="GO:0071949">
    <property type="term" value="F:FAD binding"/>
    <property type="evidence" value="ECO:0007669"/>
    <property type="project" value="InterPro"/>
</dbReference>
<keyword evidence="4" id="KW-0812">Transmembrane</keyword>
<evidence type="ECO:0000313" key="10">
    <source>
        <dbReference type="EMBL" id="KAJ5179389.1"/>
    </source>
</evidence>
<dbReference type="InterPro" id="IPR036188">
    <property type="entry name" value="FAD/NAD-bd_sf"/>
</dbReference>
<feature type="domain" description="FAD-binding" evidence="9">
    <location>
        <begin position="11"/>
        <end position="369"/>
    </location>
</feature>
<keyword evidence="6" id="KW-1133">Transmembrane helix</keyword>
<gene>
    <name evidence="10" type="ORF">N7492_002599</name>
</gene>
<keyword evidence="7" id="KW-0560">Oxidoreductase</keyword>
<evidence type="ECO:0000256" key="8">
    <source>
        <dbReference type="ARBA" id="ARBA00023136"/>
    </source>
</evidence>
<evidence type="ECO:0000259" key="9">
    <source>
        <dbReference type="Pfam" id="PF01494"/>
    </source>
</evidence>
<evidence type="ECO:0000256" key="3">
    <source>
        <dbReference type="ARBA" id="ARBA00022630"/>
    </source>
</evidence>
<dbReference type="GO" id="GO:0004497">
    <property type="term" value="F:monooxygenase activity"/>
    <property type="evidence" value="ECO:0007669"/>
    <property type="project" value="InterPro"/>
</dbReference>
<dbReference type="EMBL" id="JAPQKO010000002">
    <property type="protein sequence ID" value="KAJ5179389.1"/>
    <property type="molecule type" value="Genomic_DNA"/>
</dbReference>
<comment type="caution">
    <text evidence="10">The sequence shown here is derived from an EMBL/GenBank/DDBJ whole genome shotgun (WGS) entry which is preliminary data.</text>
</comment>
<organism evidence="10 11">
    <name type="scientific">Penicillium capsulatum</name>
    <dbReference type="NCBI Taxonomy" id="69766"/>
    <lineage>
        <taxon>Eukaryota</taxon>
        <taxon>Fungi</taxon>
        <taxon>Dikarya</taxon>
        <taxon>Ascomycota</taxon>
        <taxon>Pezizomycotina</taxon>
        <taxon>Eurotiomycetes</taxon>
        <taxon>Eurotiomycetidae</taxon>
        <taxon>Eurotiales</taxon>
        <taxon>Aspergillaceae</taxon>
        <taxon>Penicillium</taxon>
    </lineage>
</organism>
<evidence type="ECO:0000313" key="11">
    <source>
        <dbReference type="Proteomes" id="UP001146351"/>
    </source>
</evidence>
<dbReference type="PANTHER" id="PTHR47356:SF2">
    <property type="entry name" value="FAD-BINDING DOMAIN-CONTAINING PROTEIN-RELATED"/>
    <property type="match status" value="1"/>
</dbReference>
<proteinExistence type="inferred from homology"/>
<comment type="similarity">
    <text evidence="2">Belongs to the paxM FAD-dependent monooxygenase family.</text>
</comment>
<keyword evidence="5" id="KW-0274">FAD</keyword>
<dbReference type="AlphaFoldDB" id="A0A9W9IKC3"/>
<evidence type="ECO:0000256" key="1">
    <source>
        <dbReference type="ARBA" id="ARBA00004370"/>
    </source>
</evidence>
<keyword evidence="3" id="KW-0285">Flavoprotein</keyword>
<dbReference type="OrthoDB" id="10029326at2759"/>
<reference evidence="10" key="2">
    <citation type="journal article" date="2023" name="IMA Fungus">
        <title>Comparative genomic study of the Penicillium genus elucidates a diverse pangenome and 15 lateral gene transfer events.</title>
        <authorList>
            <person name="Petersen C."/>
            <person name="Sorensen T."/>
            <person name="Nielsen M.R."/>
            <person name="Sondergaard T.E."/>
            <person name="Sorensen J.L."/>
            <person name="Fitzpatrick D.A."/>
            <person name="Frisvad J.C."/>
            <person name="Nielsen K.L."/>
        </authorList>
    </citation>
    <scope>NUCLEOTIDE SEQUENCE</scope>
    <source>
        <strain evidence="10">IBT 21917</strain>
    </source>
</reference>
<dbReference type="Gene3D" id="3.50.50.60">
    <property type="entry name" value="FAD/NAD(P)-binding domain"/>
    <property type="match status" value="1"/>
</dbReference>
<dbReference type="PRINTS" id="PR00420">
    <property type="entry name" value="RNGMNOXGNASE"/>
</dbReference>
<evidence type="ECO:0000256" key="6">
    <source>
        <dbReference type="ARBA" id="ARBA00022989"/>
    </source>
</evidence>
<evidence type="ECO:0000256" key="2">
    <source>
        <dbReference type="ARBA" id="ARBA00007992"/>
    </source>
</evidence>
<dbReference type="InterPro" id="IPR002938">
    <property type="entry name" value="FAD-bd"/>
</dbReference>
<dbReference type="InterPro" id="IPR050562">
    <property type="entry name" value="FAD_mOase_fung"/>
</dbReference>
<evidence type="ECO:0000256" key="7">
    <source>
        <dbReference type="ARBA" id="ARBA00023002"/>
    </source>
</evidence>
<sequence>MARLSSTEHVCVAIVGGGIAGLSLARMLEQVGISYALWEAKQEFAPNLGASVGLGPQGLRILDQLGVVEQLEVHEVEHHSWEHRDANGNLHATFTSWSQLRPTLGYSGIFLERQRLEQILYDSVKDKFPLRTSKRVISIKDSEHAATLVASDGTSLTCEFVAGADGVRSLVRREIERKSLGSASHGGFDAKFACVYGISDPHPAIGPGRHFTVYRPDASLLVFTGMDGVAYWFLFEELKRTIQYNARERFSQVDIDRLFAQTADTLVTDGVRWAEIIQRRRVAIMAALEEGIADTMFHGRMLLLGDSAHKMTPHSGMGANQALESAAAFVNVLRSLLAQTHTRHIPASKIRSCLAAYERRRKLRVTEATEIASMKCRMELKIGPDSDVFWQRLGKMSDEQSLGLMLRSFSGAEYLEKWPCGGARVAQYCAAADAIRRNAASAPVEVQAAARL</sequence>
<evidence type="ECO:0000256" key="5">
    <source>
        <dbReference type="ARBA" id="ARBA00022827"/>
    </source>
</evidence>
<accession>A0A9W9IKC3</accession>
<keyword evidence="8" id="KW-0472">Membrane</keyword>